<dbReference type="Proteomes" id="UP000886687">
    <property type="component" value="Unassembled WGS sequence"/>
</dbReference>
<protein>
    <submittedName>
        <fullName evidence="2">VCBS repeat-containing protein</fullName>
    </submittedName>
</protein>
<feature type="compositionally biased region" description="Acidic residues" evidence="1">
    <location>
        <begin position="65"/>
        <end position="85"/>
    </location>
</feature>
<feature type="region of interest" description="Disordered" evidence="1">
    <location>
        <begin position="1"/>
        <end position="23"/>
    </location>
</feature>
<reference evidence="2" key="1">
    <citation type="journal article" date="2021" name="Proc. Natl. Acad. Sci. U.S.A.">
        <title>Global biogeography of chemosynthetic symbionts reveals both localized and globally distributed symbiont groups. .</title>
        <authorList>
            <person name="Osvatic J.T."/>
            <person name="Wilkins L.G.E."/>
            <person name="Leibrecht L."/>
            <person name="Leray M."/>
            <person name="Zauner S."/>
            <person name="Polzin J."/>
            <person name="Camacho Y."/>
            <person name="Gros O."/>
            <person name="van Gils J.A."/>
            <person name="Eisen J.A."/>
            <person name="Petersen J.M."/>
            <person name="Yuen B."/>
        </authorList>
    </citation>
    <scope>NUCLEOTIDE SEQUENCE</scope>
    <source>
        <strain evidence="2">MAGL173</strain>
    </source>
</reference>
<dbReference type="Gene3D" id="2.130.10.130">
    <property type="entry name" value="Integrin alpha, N-terminal"/>
    <property type="match status" value="1"/>
</dbReference>
<organism evidence="2 3">
    <name type="scientific">Candidatus Thiodiazotropha lotti</name>
    <dbReference type="NCBI Taxonomy" id="2792787"/>
    <lineage>
        <taxon>Bacteria</taxon>
        <taxon>Pseudomonadati</taxon>
        <taxon>Pseudomonadota</taxon>
        <taxon>Gammaproteobacteria</taxon>
        <taxon>Chromatiales</taxon>
        <taxon>Sedimenticolaceae</taxon>
        <taxon>Candidatus Thiodiazotropha</taxon>
    </lineage>
</organism>
<sequence>MMDRQNRDAKAQTKETSVRQETAEYQPTSLFDSFVSLRRLSLGMVLVILFGCNGGSSNSGVDNGSGDEDPIDEDPVGDDPVEDEPEPIEVVGISLGEVSGLVKAVMAMDADMDGDLDIIATSTNRAFIYENVSLTPTPEFSGPVRCAVFSQNSNYRIMVDMNRDGDLDAITTVAGNYSTNPEVVYEANLGSNEYPEFKTSDLLSKNECSGDWIRSDMSDDAVYTALADIDADGDLDLFIGQKGGDMVTAHIGYCENTGTASSPSFAKATRPNPFGLWASSHSSNFLTFGDMDNDGDLDAWVNYDGASVSYQGNYTIYENTGTAQSASFHRVATETEGRHGFPVQGCQHPAFADFNGDGDLEGICADGMDVKYFNNSQ</sequence>
<dbReference type="SUPFAM" id="SSF69318">
    <property type="entry name" value="Integrin alpha N-terminal domain"/>
    <property type="match status" value="1"/>
</dbReference>
<dbReference type="EMBL" id="JAEPDI010000001">
    <property type="protein sequence ID" value="MCG7938088.1"/>
    <property type="molecule type" value="Genomic_DNA"/>
</dbReference>
<dbReference type="PANTHER" id="PTHR44103:SF1">
    <property type="entry name" value="PROPROTEIN CONVERTASE P"/>
    <property type="match status" value="1"/>
</dbReference>
<evidence type="ECO:0000313" key="3">
    <source>
        <dbReference type="Proteomes" id="UP000886687"/>
    </source>
</evidence>
<dbReference type="PANTHER" id="PTHR44103">
    <property type="entry name" value="PROPROTEIN CONVERTASE P"/>
    <property type="match status" value="1"/>
</dbReference>
<name>A0A9E4MZC3_9GAMM</name>
<proteinExistence type="predicted"/>
<evidence type="ECO:0000313" key="2">
    <source>
        <dbReference type="EMBL" id="MCG7938088.1"/>
    </source>
</evidence>
<feature type="region of interest" description="Disordered" evidence="1">
    <location>
        <begin position="58"/>
        <end position="85"/>
    </location>
</feature>
<comment type="caution">
    <text evidence="2">The sequence shown here is derived from an EMBL/GenBank/DDBJ whole genome shotgun (WGS) entry which is preliminary data.</text>
</comment>
<feature type="compositionally biased region" description="Basic and acidic residues" evidence="1">
    <location>
        <begin position="1"/>
        <end position="22"/>
    </location>
</feature>
<dbReference type="InterPro" id="IPR028994">
    <property type="entry name" value="Integrin_alpha_N"/>
</dbReference>
<gene>
    <name evidence="2" type="ORF">JAZ04_04410</name>
</gene>
<evidence type="ECO:0000256" key="1">
    <source>
        <dbReference type="SAM" id="MobiDB-lite"/>
    </source>
</evidence>
<accession>A0A9E4MZC3</accession>
<dbReference type="AlphaFoldDB" id="A0A9E4MZC3"/>